<dbReference type="HOGENOM" id="CLU_048619_0_0_1"/>
<dbReference type="OrthoDB" id="3363286at2759"/>
<dbReference type="STRING" id="686832.A0A0C3CB28"/>
<evidence type="ECO:0000313" key="2">
    <source>
        <dbReference type="EMBL" id="KIM46015.1"/>
    </source>
</evidence>
<feature type="region of interest" description="Disordered" evidence="1">
    <location>
        <begin position="15"/>
        <end position="52"/>
    </location>
</feature>
<reference evidence="3" key="2">
    <citation type="submission" date="2015-01" db="EMBL/GenBank/DDBJ databases">
        <title>Evolutionary Origins and Diversification of the Mycorrhizal Mutualists.</title>
        <authorList>
            <consortium name="DOE Joint Genome Institute"/>
            <consortium name="Mycorrhizal Genomics Consortium"/>
            <person name="Kohler A."/>
            <person name="Kuo A."/>
            <person name="Nagy L.G."/>
            <person name="Floudas D."/>
            <person name="Copeland A."/>
            <person name="Barry K.W."/>
            <person name="Cichocki N."/>
            <person name="Veneault-Fourrey C."/>
            <person name="LaButti K."/>
            <person name="Lindquist E.A."/>
            <person name="Lipzen A."/>
            <person name="Lundell T."/>
            <person name="Morin E."/>
            <person name="Murat C."/>
            <person name="Riley R."/>
            <person name="Ohm R."/>
            <person name="Sun H."/>
            <person name="Tunlid A."/>
            <person name="Henrissat B."/>
            <person name="Grigoriev I.V."/>
            <person name="Hibbett D.S."/>
            <person name="Martin F."/>
        </authorList>
    </citation>
    <scope>NUCLEOTIDE SEQUENCE [LARGE SCALE GENOMIC DNA]</scope>
    <source>
        <strain evidence="3">h7</strain>
    </source>
</reference>
<gene>
    <name evidence="2" type="ORF">M413DRAFT_64492</name>
</gene>
<dbReference type="EMBL" id="KN831771">
    <property type="protein sequence ID" value="KIM46015.1"/>
    <property type="molecule type" value="Genomic_DNA"/>
</dbReference>
<feature type="region of interest" description="Disordered" evidence="1">
    <location>
        <begin position="273"/>
        <end position="295"/>
    </location>
</feature>
<protein>
    <submittedName>
        <fullName evidence="2">Uncharacterized protein</fullName>
    </submittedName>
</protein>
<evidence type="ECO:0000256" key="1">
    <source>
        <dbReference type="SAM" id="MobiDB-lite"/>
    </source>
</evidence>
<accession>A0A0C3CB28</accession>
<proteinExistence type="predicted"/>
<sequence length="413" mass="46700">MPRILPRLLKKIQQQGRGQAAFLPYPQPPKRRKSLHSPPLSRPSFRPEDHPRSIVLTSRNPVVNAKKYVRNKKLPPTLCRPVTVDGQNDPPRQMTDAEFGWWANPYLRMLTSPLRTCVVTKHEADFCIDFLVRLVGMRIPNSRIRPHPTGVIAPDGLLSPKYTNRYRSGGGMYVLCWREAVSALKKNMKGLKLAPSPRLADYIAHLLRLRVVQEFELLAERLEYAVRSGKNRRTSSVILRRLTRDEWLAVKCTKSAPYENGVAILVVPPLKKDPATKERPRASLSALPPTDERPFETSLPVSTLLPVSSQLANANLPTSLPLPYIPLYNGVTAFPSRSQRSALHGILLRILKAERFIKYLYHQQESSKSSKASHAFLLCSDEATARRGDASGIARALWRLRMYEGSGWQDVEE</sequence>
<name>A0A0C3CB28_HEBCY</name>
<organism evidence="2 3">
    <name type="scientific">Hebeloma cylindrosporum</name>
    <dbReference type="NCBI Taxonomy" id="76867"/>
    <lineage>
        <taxon>Eukaryota</taxon>
        <taxon>Fungi</taxon>
        <taxon>Dikarya</taxon>
        <taxon>Basidiomycota</taxon>
        <taxon>Agaricomycotina</taxon>
        <taxon>Agaricomycetes</taxon>
        <taxon>Agaricomycetidae</taxon>
        <taxon>Agaricales</taxon>
        <taxon>Agaricineae</taxon>
        <taxon>Hymenogastraceae</taxon>
        <taxon>Hebeloma</taxon>
    </lineage>
</organism>
<dbReference type="AlphaFoldDB" id="A0A0C3CB28"/>
<reference evidence="2 3" key="1">
    <citation type="submission" date="2014-04" db="EMBL/GenBank/DDBJ databases">
        <authorList>
            <consortium name="DOE Joint Genome Institute"/>
            <person name="Kuo A."/>
            <person name="Gay G."/>
            <person name="Dore J."/>
            <person name="Kohler A."/>
            <person name="Nagy L.G."/>
            <person name="Floudas D."/>
            <person name="Copeland A."/>
            <person name="Barry K.W."/>
            <person name="Cichocki N."/>
            <person name="Veneault-Fourrey C."/>
            <person name="LaButti K."/>
            <person name="Lindquist E.A."/>
            <person name="Lipzen A."/>
            <person name="Lundell T."/>
            <person name="Morin E."/>
            <person name="Murat C."/>
            <person name="Sun H."/>
            <person name="Tunlid A."/>
            <person name="Henrissat B."/>
            <person name="Grigoriev I.V."/>
            <person name="Hibbett D.S."/>
            <person name="Martin F."/>
            <person name="Nordberg H.P."/>
            <person name="Cantor M.N."/>
            <person name="Hua S.X."/>
        </authorList>
    </citation>
    <scope>NUCLEOTIDE SEQUENCE [LARGE SCALE GENOMIC DNA]</scope>
    <source>
        <strain evidence="3">h7</strain>
    </source>
</reference>
<dbReference type="Proteomes" id="UP000053424">
    <property type="component" value="Unassembled WGS sequence"/>
</dbReference>
<evidence type="ECO:0000313" key="3">
    <source>
        <dbReference type="Proteomes" id="UP000053424"/>
    </source>
</evidence>
<keyword evidence="3" id="KW-1185">Reference proteome</keyword>